<dbReference type="SUPFAM" id="SSF55729">
    <property type="entry name" value="Acyl-CoA N-acyltransferases (Nat)"/>
    <property type="match status" value="1"/>
</dbReference>
<organism evidence="2 5">
    <name type="scientific">Enterococcus gallinarum</name>
    <dbReference type="NCBI Taxonomy" id="1353"/>
    <lineage>
        <taxon>Bacteria</taxon>
        <taxon>Bacillati</taxon>
        <taxon>Bacillota</taxon>
        <taxon>Bacilli</taxon>
        <taxon>Lactobacillales</taxon>
        <taxon>Enterococcaceae</taxon>
        <taxon>Enterococcus</taxon>
    </lineage>
</organism>
<reference evidence="3 4" key="1">
    <citation type="submission" date="2020-03" db="EMBL/GenBank/DDBJ databases">
        <title>Characterization of ganglioside-mimicking enterococci.</title>
        <authorList>
            <person name="Patry R.T."/>
            <person name="Nothaft H."/>
            <person name="Bridger R."/>
            <person name="Shajahan A."/>
            <person name="Huynh S."/>
            <person name="Sanchez S."/>
            <person name="Azadi P."/>
            <person name="Cooper K."/>
            <person name="Miller W.G."/>
            <person name="Parker C.T."/>
            <person name="Wells L."/>
            <person name="Szymanski C.M."/>
        </authorList>
    </citation>
    <scope>NUCLEOTIDE SEQUENCE [LARGE SCALE GENOMIC DNA]</scope>
    <source>
        <strain evidence="3 4">EGM181</strain>
    </source>
</reference>
<sequence length="205" mass="23831">MTLTFRNLEKKDYHKAIQFAIKGMHFDWYIKNKLLLNLYGRYFWYLELNRATEIIALYHEDVLAGVLLAEISGAPKAHTSFGQMMYIKLFEFLQNSFAKESAGAYDAGNNQLLSEYLSDHSPDGEIIFLAANPDIPIKGIGTRLLDELQKRVQGKEIYLFTDSACTYQFYEKRGFQRQKEKMISLKLPNKKIDLQCMLYSKVIDK</sequence>
<dbReference type="RefSeq" id="WP_081132172.1">
    <property type="nucleotide sequence ID" value="NZ_BSYC01000001.1"/>
</dbReference>
<dbReference type="GeneID" id="93224529"/>
<reference evidence="2 5" key="2">
    <citation type="submission" date="2023-06" db="EMBL/GenBank/DDBJ databases">
        <title>Acute promotion of culturable opportunistic pathogens and persistent increase of antibiotic resistance following antibiotic exposure in mouse gut microbiota.</title>
        <authorList>
            <person name="Li L."/>
            <person name="Wang B."/>
            <person name="Sun Y."/>
            <person name="Wang M."/>
            <person name="Xu H."/>
        </authorList>
    </citation>
    <scope>NUCLEOTIDE SEQUENCE [LARGE SCALE GENOMIC DNA]</scope>
    <source>
        <strain evidence="2 5">CRI2_2</strain>
    </source>
</reference>
<dbReference type="Proteomes" id="UP001241571">
    <property type="component" value="Unassembled WGS sequence"/>
</dbReference>
<dbReference type="InterPro" id="IPR000182">
    <property type="entry name" value="GNAT_dom"/>
</dbReference>
<dbReference type="PROSITE" id="PS51186">
    <property type="entry name" value="GNAT"/>
    <property type="match status" value="1"/>
</dbReference>
<evidence type="ECO:0000259" key="1">
    <source>
        <dbReference type="PROSITE" id="PS51186"/>
    </source>
</evidence>
<accession>A0A2K3R0E6</accession>
<dbReference type="Gene3D" id="3.40.630.30">
    <property type="match status" value="1"/>
</dbReference>
<evidence type="ECO:0000313" key="4">
    <source>
        <dbReference type="Proteomes" id="UP000516696"/>
    </source>
</evidence>
<evidence type="ECO:0000313" key="2">
    <source>
        <dbReference type="EMBL" id="MDL4934987.1"/>
    </source>
</evidence>
<name>A0A2K3R0E6_ENTGA</name>
<protein>
    <submittedName>
        <fullName evidence="2">GNAT family N-acetyltransferase</fullName>
    </submittedName>
</protein>
<dbReference type="Pfam" id="PF00583">
    <property type="entry name" value="Acetyltransf_1"/>
    <property type="match status" value="1"/>
</dbReference>
<dbReference type="Proteomes" id="UP000516696">
    <property type="component" value="Chromosome"/>
</dbReference>
<feature type="domain" description="N-acetyltransferase" evidence="1">
    <location>
        <begin position="52"/>
        <end position="199"/>
    </location>
</feature>
<dbReference type="EMBL" id="JASUBT010000002">
    <property type="protein sequence ID" value="MDL4934987.1"/>
    <property type="molecule type" value="Genomic_DNA"/>
</dbReference>
<gene>
    <name evidence="3" type="ORF">EGM181_11000</name>
    <name evidence="2" type="ORF">QRX88_04525</name>
</gene>
<dbReference type="EMBL" id="CP050485">
    <property type="protein sequence ID" value="QOG27746.1"/>
    <property type="molecule type" value="Genomic_DNA"/>
</dbReference>
<dbReference type="AlphaFoldDB" id="A0A2K3R0E6"/>
<dbReference type="GO" id="GO:0016747">
    <property type="term" value="F:acyltransferase activity, transferring groups other than amino-acyl groups"/>
    <property type="evidence" value="ECO:0007669"/>
    <property type="project" value="InterPro"/>
</dbReference>
<evidence type="ECO:0000313" key="5">
    <source>
        <dbReference type="Proteomes" id="UP001241571"/>
    </source>
</evidence>
<dbReference type="InterPro" id="IPR016181">
    <property type="entry name" value="Acyl_CoA_acyltransferase"/>
</dbReference>
<evidence type="ECO:0000313" key="3">
    <source>
        <dbReference type="EMBL" id="QOG27746.1"/>
    </source>
</evidence>
<proteinExistence type="predicted"/>